<evidence type="ECO:0000256" key="2">
    <source>
        <dbReference type="ARBA" id="ARBA00022525"/>
    </source>
</evidence>
<dbReference type="PROSITE" id="PS50240">
    <property type="entry name" value="TRYPSIN_DOM"/>
    <property type="match status" value="3"/>
</dbReference>
<evidence type="ECO:0000313" key="9">
    <source>
        <dbReference type="EMBL" id="KFD56457.1"/>
    </source>
</evidence>
<dbReference type="PRINTS" id="PR00722">
    <property type="entry name" value="CHYMOTRYPSIN"/>
</dbReference>
<dbReference type="PROSITE" id="PS00134">
    <property type="entry name" value="TRYPSIN_HIS"/>
    <property type="match status" value="3"/>
</dbReference>
<keyword evidence="5" id="KW-0720">Serine protease</keyword>
<keyword evidence="6" id="KW-0472">Membrane</keyword>
<dbReference type="SUPFAM" id="SSF50494">
    <property type="entry name" value="Trypsin-like serine proteases"/>
    <property type="match status" value="4"/>
</dbReference>
<keyword evidence="7" id="KW-0732">Signal</keyword>
<dbReference type="InterPro" id="IPR009003">
    <property type="entry name" value="Peptidase_S1_PA"/>
</dbReference>
<dbReference type="InterPro" id="IPR050127">
    <property type="entry name" value="Serine_Proteases_S1"/>
</dbReference>
<dbReference type="GO" id="GO:0006508">
    <property type="term" value="P:proteolysis"/>
    <property type="evidence" value="ECO:0007669"/>
    <property type="project" value="UniProtKB-KW"/>
</dbReference>
<feature type="transmembrane region" description="Helical" evidence="6">
    <location>
        <begin position="43"/>
        <end position="64"/>
    </location>
</feature>
<feature type="signal peptide" evidence="7">
    <location>
        <begin position="1"/>
        <end position="23"/>
    </location>
</feature>
<dbReference type="SMART" id="SM00020">
    <property type="entry name" value="Tryp_SPc"/>
    <property type="match status" value="3"/>
</dbReference>
<feature type="chain" id="PRO_5001795307" description="Peptidase S1 domain-containing protein" evidence="7">
    <location>
        <begin position="24"/>
        <end position="1105"/>
    </location>
</feature>
<organism evidence="9 10">
    <name type="scientific">Trichuris suis</name>
    <name type="common">pig whipworm</name>
    <dbReference type="NCBI Taxonomy" id="68888"/>
    <lineage>
        <taxon>Eukaryota</taxon>
        <taxon>Metazoa</taxon>
        <taxon>Ecdysozoa</taxon>
        <taxon>Nematoda</taxon>
        <taxon>Enoplea</taxon>
        <taxon>Dorylaimia</taxon>
        <taxon>Trichinellida</taxon>
        <taxon>Trichuridae</taxon>
        <taxon>Trichuris</taxon>
    </lineage>
</organism>
<dbReference type="EMBL" id="KL363193">
    <property type="protein sequence ID" value="KFD56457.1"/>
    <property type="molecule type" value="Genomic_DNA"/>
</dbReference>
<evidence type="ECO:0000256" key="1">
    <source>
        <dbReference type="ARBA" id="ARBA00004613"/>
    </source>
</evidence>
<evidence type="ECO:0000313" key="10">
    <source>
        <dbReference type="Proteomes" id="UP000030764"/>
    </source>
</evidence>
<keyword evidence="3" id="KW-0645">Protease</keyword>
<dbReference type="GO" id="GO:0005615">
    <property type="term" value="C:extracellular space"/>
    <property type="evidence" value="ECO:0007669"/>
    <property type="project" value="TreeGrafter"/>
</dbReference>
<feature type="domain" description="Peptidase S1" evidence="8">
    <location>
        <begin position="77"/>
        <end position="316"/>
    </location>
</feature>
<evidence type="ECO:0000256" key="3">
    <source>
        <dbReference type="ARBA" id="ARBA00022670"/>
    </source>
</evidence>
<evidence type="ECO:0000259" key="8">
    <source>
        <dbReference type="PROSITE" id="PS50240"/>
    </source>
</evidence>
<feature type="domain" description="Peptidase S1" evidence="8">
    <location>
        <begin position="456"/>
        <end position="695"/>
    </location>
</feature>
<evidence type="ECO:0000256" key="5">
    <source>
        <dbReference type="ARBA" id="ARBA00022825"/>
    </source>
</evidence>
<dbReference type="InterPro" id="IPR043504">
    <property type="entry name" value="Peptidase_S1_PA_chymotrypsin"/>
</dbReference>
<dbReference type="InterPro" id="IPR001314">
    <property type="entry name" value="Peptidase_S1A"/>
</dbReference>
<feature type="domain" description="Peptidase S1" evidence="8">
    <location>
        <begin position="737"/>
        <end position="976"/>
    </location>
</feature>
<dbReference type="PANTHER" id="PTHR24264">
    <property type="entry name" value="TRYPSIN-RELATED"/>
    <property type="match status" value="1"/>
</dbReference>
<reference evidence="9 10" key="1">
    <citation type="journal article" date="2014" name="Nat. Genet.">
        <title>Genome and transcriptome of the porcine whipworm Trichuris suis.</title>
        <authorList>
            <person name="Jex A.R."/>
            <person name="Nejsum P."/>
            <person name="Schwarz E.M."/>
            <person name="Hu L."/>
            <person name="Young N.D."/>
            <person name="Hall R.S."/>
            <person name="Korhonen P.K."/>
            <person name="Liao S."/>
            <person name="Thamsborg S."/>
            <person name="Xia J."/>
            <person name="Xu P."/>
            <person name="Wang S."/>
            <person name="Scheerlinck J.P."/>
            <person name="Hofmann A."/>
            <person name="Sternberg P.W."/>
            <person name="Wang J."/>
            <person name="Gasser R.B."/>
        </authorList>
    </citation>
    <scope>NUCLEOTIDE SEQUENCE [LARGE SCALE GENOMIC DNA]</scope>
    <source>
        <strain evidence="9">DCEP-RM93M</strain>
    </source>
</reference>
<keyword evidence="6" id="KW-0812">Transmembrane</keyword>
<dbReference type="Gene3D" id="2.40.10.10">
    <property type="entry name" value="Trypsin-like serine proteases"/>
    <property type="match status" value="4"/>
</dbReference>
<proteinExistence type="predicted"/>
<dbReference type="GO" id="GO:0004252">
    <property type="term" value="F:serine-type endopeptidase activity"/>
    <property type="evidence" value="ECO:0007669"/>
    <property type="project" value="InterPro"/>
</dbReference>
<dbReference type="CDD" id="cd00190">
    <property type="entry name" value="Tryp_SPc"/>
    <property type="match status" value="3"/>
</dbReference>
<dbReference type="InterPro" id="IPR018114">
    <property type="entry name" value="TRYPSIN_HIS"/>
</dbReference>
<accession>A0A085MGW1</accession>
<feature type="transmembrane region" description="Helical" evidence="6">
    <location>
        <begin position="394"/>
        <end position="414"/>
    </location>
</feature>
<keyword evidence="6" id="KW-1133">Transmembrane helix</keyword>
<dbReference type="Pfam" id="PF00089">
    <property type="entry name" value="Trypsin"/>
    <property type="match status" value="4"/>
</dbReference>
<keyword evidence="4" id="KW-0378">Hydrolase</keyword>
<dbReference type="Proteomes" id="UP000030764">
    <property type="component" value="Unassembled WGS sequence"/>
</dbReference>
<comment type="subcellular location">
    <subcellularLocation>
        <location evidence="1">Secreted</location>
    </subcellularLocation>
</comment>
<gene>
    <name evidence="9" type="ORF">M513_02561</name>
</gene>
<protein>
    <recommendedName>
        <fullName evidence="8">Peptidase S1 domain-containing protein</fullName>
    </recommendedName>
</protein>
<dbReference type="AlphaFoldDB" id="A0A085MGW1"/>
<sequence length="1105" mass="124338">METAKNVALLPSHLLFCYSMLLAVSSRGVFQEFHMIEQHEQSIIIIGYFQLVTFVHPCGIPAIAPKKMFPKEMRNRIAYGWAARRNSLPWMAVILIREEQDTSCAGFLVDNGSGYQSDIVVTATHCVSSRTKNFPPSKVHVILGAHELKDVEPAMVYRPVKSYATHFYNYDNDDNDITLLKLASPVNYTKEVSPICLPTKHTTNREVNSCFAAGWGKTENGSLSKILKQTRVRVVPISECYHHERGDRALCVREYYTRSMPCVGDSGSPLFCEIDGRYFALGVLSLGPRNCSLEEDATAFYVRMDNYHEWTLNTMKLLETARDQSDDDVGEVKSVALLPSHSLFCYSMLLDVSSTDVFQEFHTTEQHEESVKENADNGGRHSERRLSMVCQRTVFAILLTTTVSVAVFKVLICFSPADPILWFIMGYFQLVTLVRPCGIPAIAPKKTPAKEMHNRIAYGWQARRNSLPWMVFIIILKEGEVNCNGFLVDNGSGYQSDIVVTAAHCVSSRTQNIAPSKMHVVLGAHELRDVEPTMVYRQVKNYATHFYNYDDDDNDITLLKLTSPVNYTKEISPLCLPTKHTTNRVVNSCFAAGWGRTENGSTSLLLKQTRVRIAPLSQCYFAERAGRALCVREYYNQSIPCIGDSGSPLFCEIDGRYFALGILSLGPTNCSQQEDPSALYVRMDNYHEWTLNTMKQLETAQNRTDDDVGELAVLVRSCGIPAIAPRKKLPKKTANRIAYGWEARRNSLPWMAYILIVEEEEMGCAGFLVDNGSGNQSDIVVTATHCIASRTKNLAPSKLHVILGAHEVRDIEPTMVYRRVRNYATHFYNYDNDDNDITLLKLTSPVNYTREVSPICLPTKHTTNREVNSCFAAGWGRTENASSSVILKQTRLRVAPISECFYEERDERALCVREYYNRSMPCTGDSGGPLFCEIDGRYFALGIMSLGPKNCSEEEEPPAFYLRMDNYHNWTLNAMKLLETAPDRSGDVVDEGDSGGPLFCEIDGRYFALGIMSLGPKNCSEEEEPPAFYLRMDNYHNWTLNAMKLLETAPDRSGDVVDEVKVRVDSRLTLPGLLSLVPKRDKSKSLTGLELIALLSGYHKRPSNY</sequence>
<evidence type="ECO:0000256" key="6">
    <source>
        <dbReference type="SAM" id="Phobius"/>
    </source>
</evidence>
<keyword evidence="2" id="KW-0964">Secreted</keyword>
<dbReference type="InterPro" id="IPR001254">
    <property type="entry name" value="Trypsin_dom"/>
</dbReference>
<evidence type="ECO:0000256" key="4">
    <source>
        <dbReference type="ARBA" id="ARBA00022801"/>
    </source>
</evidence>
<evidence type="ECO:0000256" key="7">
    <source>
        <dbReference type="SAM" id="SignalP"/>
    </source>
</evidence>
<keyword evidence="10" id="KW-1185">Reference proteome</keyword>
<name>A0A085MGW1_9BILA</name>
<dbReference type="PANTHER" id="PTHR24264:SF65">
    <property type="entry name" value="SRCR DOMAIN-CONTAINING PROTEIN"/>
    <property type="match status" value="1"/>
</dbReference>